<dbReference type="SUPFAM" id="SSF57701">
    <property type="entry name" value="Zn2/Cys6 DNA-binding domain"/>
    <property type="match status" value="1"/>
</dbReference>
<dbReference type="InterPro" id="IPR021858">
    <property type="entry name" value="Fun_TF"/>
</dbReference>
<dbReference type="PANTHER" id="PTHR37534:SF10">
    <property type="entry name" value="ZN(II)2CYS6 TRANSCRIPTION FACTOR (EUROFUNG)"/>
    <property type="match status" value="1"/>
</dbReference>
<dbReference type="SMART" id="SM00066">
    <property type="entry name" value="GAL4"/>
    <property type="match status" value="1"/>
</dbReference>
<feature type="region of interest" description="Disordered" evidence="6">
    <location>
        <begin position="705"/>
        <end position="774"/>
    </location>
</feature>
<evidence type="ECO:0000313" key="8">
    <source>
        <dbReference type="EMBL" id="KIW32831.1"/>
    </source>
</evidence>
<keyword evidence="9" id="KW-1185">Reference proteome</keyword>
<evidence type="ECO:0000256" key="6">
    <source>
        <dbReference type="SAM" id="MobiDB-lite"/>
    </source>
</evidence>
<dbReference type="AlphaFoldDB" id="A0A0D1ZXG0"/>
<keyword evidence="2" id="KW-0805">Transcription regulation</keyword>
<dbReference type="GeneID" id="27343543"/>
<dbReference type="InterPro" id="IPR036864">
    <property type="entry name" value="Zn2-C6_fun-type_DNA-bd_sf"/>
</dbReference>
<dbReference type="PROSITE" id="PS00463">
    <property type="entry name" value="ZN2_CY6_FUNGAL_1"/>
    <property type="match status" value="1"/>
</dbReference>
<evidence type="ECO:0000256" key="2">
    <source>
        <dbReference type="ARBA" id="ARBA00023015"/>
    </source>
</evidence>
<reference evidence="8 9" key="1">
    <citation type="submission" date="2015-01" db="EMBL/GenBank/DDBJ databases">
        <title>The Genome Sequence of Cladophialophora immunda CBS83496.</title>
        <authorList>
            <consortium name="The Broad Institute Genomics Platform"/>
            <person name="Cuomo C."/>
            <person name="de Hoog S."/>
            <person name="Gorbushina A."/>
            <person name="Stielow B."/>
            <person name="Teixiera M."/>
            <person name="Abouelleil A."/>
            <person name="Chapman S.B."/>
            <person name="Priest M."/>
            <person name="Young S.K."/>
            <person name="Wortman J."/>
            <person name="Nusbaum C."/>
            <person name="Birren B."/>
        </authorList>
    </citation>
    <scope>NUCLEOTIDE SEQUENCE [LARGE SCALE GENOMIC DNA]</scope>
    <source>
        <strain evidence="8 9">CBS 83496</strain>
    </source>
</reference>
<name>A0A0D1ZXG0_9EURO</name>
<dbReference type="GO" id="GO:0045944">
    <property type="term" value="P:positive regulation of transcription by RNA polymerase II"/>
    <property type="evidence" value="ECO:0007669"/>
    <property type="project" value="TreeGrafter"/>
</dbReference>
<dbReference type="Gene3D" id="4.10.240.10">
    <property type="entry name" value="Zn(2)-C6 fungal-type DNA-binding domain"/>
    <property type="match status" value="1"/>
</dbReference>
<dbReference type="Pfam" id="PF00172">
    <property type="entry name" value="Zn_clus"/>
    <property type="match status" value="1"/>
</dbReference>
<evidence type="ECO:0000313" key="9">
    <source>
        <dbReference type="Proteomes" id="UP000054466"/>
    </source>
</evidence>
<dbReference type="OrthoDB" id="5278208at2759"/>
<keyword evidence="5" id="KW-0539">Nucleus</keyword>
<dbReference type="GO" id="GO:0008270">
    <property type="term" value="F:zinc ion binding"/>
    <property type="evidence" value="ECO:0007669"/>
    <property type="project" value="InterPro"/>
</dbReference>
<dbReference type="InterPro" id="IPR001138">
    <property type="entry name" value="Zn2Cys6_DnaBD"/>
</dbReference>
<dbReference type="EMBL" id="KN847041">
    <property type="protein sequence ID" value="KIW32831.1"/>
    <property type="molecule type" value="Genomic_DNA"/>
</dbReference>
<dbReference type="PROSITE" id="PS50048">
    <property type="entry name" value="ZN2_CY6_FUNGAL_2"/>
    <property type="match status" value="1"/>
</dbReference>
<gene>
    <name evidence="8" type="ORF">PV07_04349</name>
</gene>
<dbReference type="GO" id="GO:0000981">
    <property type="term" value="F:DNA-binding transcription factor activity, RNA polymerase II-specific"/>
    <property type="evidence" value="ECO:0007669"/>
    <property type="project" value="InterPro"/>
</dbReference>
<dbReference type="GO" id="GO:0000976">
    <property type="term" value="F:transcription cis-regulatory region binding"/>
    <property type="evidence" value="ECO:0007669"/>
    <property type="project" value="TreeGrafter"/>
</dbReference>
<dbReference type="CDD" id="cd00067">
    <property type="entry name" value="GAL4"/>
    <property type="match status" value="1"/>
</dbReference>
<comment type="subcellular location">
    <subcellularLocation>
        <location evidence="1">Nucleus</location>
    </subcellularLocation>
</comment>
<dbReference type="PANTHER" id="PTHR37534">
    <property type="entry name" value="TRANSCRIPTIONAL ACTIVATOR PROTEIN UGA3"/>
    <property type="match status" value="1"/>
</dbReference>
<dbReference type="VEuPathDB" id="FungiDB:PV07_04349"/>
<dbReference type="STRING" id="569365.A0A0D1ZXG0"/>
<dbReference type="GO" id="GO:0005634">
    <property type="term" value="C:nucleus"/>
    <property type="evidence" value="ECO:0007669"/>
    <property type="project" value="UniProtKB-SubCell"/>
</dbReference>
<proteinExistence type="predicted"/>
<dbReference type="CDD" id="cd12148">
    <property type="entry name" value="fungal_TF_MHR"/>
    <property type="match status" value="1"/>
</dbReference>
<feature type="domain" description="Zn(2)-C6 fungal-type" evidence="7">
    <location>
        <begin position="90"/>
        <end position="120"/>
    </location>
</feature>
<evidence type="ECO:0000256" key="4">
    <source>
        <dbReference type="ARBA" id="ARBA00023163"/>
    </source>
</evidence>
<evidence type="ECO:0000256" key="1">
    <source>
        <dbReference type="ARBA" id="ARBA00004123"/>
    </source>
</evidence>
<dbReference type="Pfam" id="PF11951">
    <property type="entry name" value="Fungal_trans_2"/>
    <property type="match status" value="1"/>
</dbReference>
<accession>A0A0D1ZXG0</accession>
<feature type="compositionally biased region" description="Polar residues" evidence="6">
    <location>
        <begin position="182"/>
        <end position="210"/>
    </location>
</feature>
<feature type="compositionally biased region" description="Polar residues" evidence="6">
    <location>
        <begin position="224"/>
        <end position="236"/>
    </location>
</feature>
<dbReference type="RefSeq" id="XP_016253047.1">
    <property type="nucleotide sequence ID" value="XM_016391145.1"/>
</dbReference>
<feature type="compositionally biased region" description="Basic and acidic residues" evidence="6">
    <location>
        <begin position="131"/>
        <end position="151"/>
    </location>
</feature>
<sequence>MSGPYDHGMNMPIPNMLDAAYPIYDGTFNAAYPRLSGPPTHFDGVAFWYNPTNTEQLYDRQASLLSGRRGGAHANSMDTSAVKHRRTRSGCFTCRSRRVKCDETRPVCDRCKKGNRECEFPQTTQSSKRSKQGDSRGTKDQAAKHEVKDESMTGLPTIKDESEEDESPLSPTTTRPPPLRSDSGQSVPRSTKPKNASEASSGVKDQTSPQSSEASDARSRDDTPASSLRTVGNSAEMQARQAKIKSLKPDLQRYLQFQQEYMTFYHYFFKLDPTDFVHAEFIDLALTYEPLLYAAVGFAAYHYELKQPEPKLSHFLGYHSRSLSMLRKSLEKNTKVTEATLLTVLQLATFEEYIGDWVNLVGHHRAALTMARDLYTPGTMMESDVGRRIFSWIARLDVMVGLMAGNETRLDRQWFEANAAWYHSQVESDPEVDVDIENTMAYFVSSNRLIGMDMAALFAKFAKREISVETFCAENSEIVGRVEAMKRQIELFNDEYYRVQEFPVEKTRPLTEEDIVNPYVPGGLFKDVLWPLNFMWIDWYSIELLQRYQTAVMLQQPMPPELEQISLEQCRIYEAMERWPDAPTGSILGAHAPLGLASVFLNKDARHVMWMRRKFAAVERQGYIFPPSFRQKMAERWGLTHDEVGENEAVENWWLPNDEGNIPMLKEIRKVVTERHESDTITSVESLASVRDLKAIFEKLDLRTQSAGKSGGSDGQFSPKSDTSGGLSDRASNPSFSPTSVNFGDAAKGNSISVAVQDGAGSSNRRDKRSGSTS</sequence>
<keyword evidence="4" id="KW-0804">Transcription</keyword>
<feature type="region of interest" description="Disordered" evidence="6">
    <location>
        <begin position="118"/>
        <end position="237"/>
    </location>
</feature>
<dbReference type="HOGENOM" id="CLU_012945_0_0_1"/>
<evidence type="ECO:0000256" key="3">
    <source>
        <dbReference type="ARBA" id="ARBA00023125"/>
    </source>
</evidence>
<keyword evidence="3" id="KW-0238">DNA-binding</keyword>
<feature type="compositionally biased region" description="Polar residues" evidence="6">
    <location>
        <begin position="715"/>
        <end position="742"/>
    </location>
</feature>
<evidence type="ECO:0000256" key="5">
    <source>
        <dbReference type="ARBA" id="ARBA00023242"/>
    </source>
</evidence>
<dbReference type="Proteomes" id="UP000054466">
    <property type="component" value="Unassembled WGS sequence"/>
</dbReference>
<evidence type="ECO:0000259" key="7">
    <source>
        <dbReference type="PROSITE" id="PS50048"/>
    </source>
</evidence>
<protein>
    <recommendedName>
        <fullName evidence="7">Zn(2)-C6 fungal-type domain-containing protein</fullName>
    </recommendedName>
</protein>
<organism evidence="8 9">
    <name type="scientific">Cladophialophora immunda</name>
    <dbReference type="NCBI Taxonomy" id="569365"/>
    <lineage>
        <taxon>Eukaryota</taxon>
        <taxon>Fungi</taxon>
        <taxon>Dikarya</taxon>
        <taxon>Ascomycota</taxon>
        <taxon>Pezizomycotina</taxon>
        <taxon>Eurotiomycetes</taxon>
        <taxon>Chaetothyriomycetidae</taxon>
        <taxon>Chaetothyriales</taxon>
        <taxon>Herpotrichiellaceae</taxon>
        <taxon>Cladophialophora</taxon>
    </lineage>
</organism>